<comment type="caution">
    <text evidence="1">The sequence shown here is derived from an EMBL/GenBank/DDBJ whole genome shotgun (WGS) entry which is preliminary data.</text>
</comment>
<keyword evidence="2" id="KW-1185">Reference proteome</keyword>
<dbReference type="AlphaFoldDB" id="A0A2D0NJ04"/>
<gene>
    <name evidence="1" type="ORF">CRP01_00015</name>
</gene>
<dbReference type="EMBL" id="PDUD01000001">
    <property type="protein sequence ID" value="PHN08336.1"/>
    <property type="molecule type" value="Genomic_DNA"/>
</dbReference>
<proteinExistence type="predicted"/>
<organism evidence="1 2">
    <name type="scientific">Flavilitoribacter nigricans (strain ATCC 23147 / DSM 23189 / NBRC 102662 / NCIMB 1420 / SS-2)</name>
    <name type="common">Lewinella nigricans</name>
    <dbReference type="NCBI Taxonomy" id="1122177"/>
    <lineage>
        <taxon>Bacteria</taxon>
        <taxon>Pseudomonadati</taxon>
        <taxon>Bacteroidota</taxon>
        <taxon>Saprospiria</taxon>
        <taxon>Saprospirales</taxon>
        <taxon>Lewinellaceae</taxon>
        <taxon>Flavilitoribacter</taxon>
    </lineage>
</organism>
<evidence type="ECO:0000313" key="1">
    <source>
        <dbReference type="EMBL" id="PHN08336.1"/>
    </source>
</evidence>
<name>A0A2D0NJ04_FLAN2</name>
<accession>A0A2D0NJ04</accession>
<reference evidence="1 2" key="1">
    <citation type="submission" date="2017-10" db="EMBL/GenBank/DDBJ databases">
        <title>The draft genome sequence of Lewinella nigricans NBRC 102662.</title>
        <authorList>
            <person name="Wang K."/>
        </authorList>
    </citation>
    <scope>NUCLEOTIDE SEQUENCE [LARGE SCALE GENOMIC DNA]</scope>
    <source>
        <strain evidence="1 2">NBRC 102662</strain>
    </source>
</reference>
<protein>
    <submittedName>
        <fullName evidence="1">Uncharacterized protein</fullName>
    </submittedName>
</protein>
<sequence length="380" mass="43629">MLSSCASAEKLVETGNYDQAIELAIRKLAGKKNKKVKYVQALEEAFAQVTDRDMRTAEHLKADGKNANWEKINDIYRRISRRQEAIRPLLPLIDKEGIKADFQFVRVEGLEKDSREKAAAFLYDEAQELLDRGRNGDRQAARLAYSQLEKISKYYRTYRDREELMQVAQDLGTTYILVSVENRAPVVLPAGFEAEVTRFGVRDLDSKWSVYHNRQDPNIEYDYEAIMRLTNIQLSPEVVKERQYEDVREIEDGFDYVLDANGNVTKDTLGNDIKIPRKVLIRAKVLEVYQSKVATLSGRVDLVDLRSRELIDSQAIGVDAVFENYASTFRGDERALSKETRRRIGNQPLPFPTDEDLILTAAEQMKPVVKDKISRTRNLI</sequence>
<evidence type="ECO:0000313" key="2">
    <source>
        <dbReference type="Proteomes" id="UP000223913"/>
    </source>
</evidence>
<dbReference type="Proteomes" id="UP000223913">
    <property type="component" value="Unassembled WGS sequence"/>
</dbReference>